<dbReference type="AlphaFoldDB" id="A0A0L6UA60"/>
<feature type="compositionally biased region" description="Low complexity" evidence="1">
    <location>
        <begin position="801"/>
        <end position="811"/>
    </location>
</feature>
<feature type="compositionally biased region" description="Low complexity" evidence="1">
    <location>
        <begin position="693"/>
        <end position="706"/>
    </location>
</feature>
<keyword evidence="3" id="KW-1185">Reference proteome</keyword>
<dbReference type="VEuPathDB" id="FungiDB:VP01_812g1"/>
<protein>
    <submittedName>
        <fullName evidence="2">Uncharacterized protein</fullName>
    </submittedName>
</protein>
<feature type="region of interest" description="Disordered" evidence="1">
    <location>
        <begin position="86"/>
        <end position="182"/>
    </location>
</feature>
<feature type="region of interest" description="Disordered" evidence="1">
    <location>
        <begin position="430"/>
        <end position="465"/>
    </location>
</feature>
<dbReference type="EMBL" id="LAVV01013638">
    <property type="protein sequence ID" value="KNZ45423.1"/>
    <property type="molecule type" value="Genomic_DNA"/>
</dbReference>
<evidence type="ECO:0000313" key="3">
    <source>
        <dbReference type="Proteomes" id="UP000037035"/>
    </source>
</evidence>
<feature type="region of interest" description="Disordered" evidence="1">
    <location>
        <begin position="636"/>
        <end position="881"/>
    </location>
</feature>
<feature type="compositionally biased region" description="Gly residues" evidence="1">
    <location>
        <begin position="781"/>
        <end position="793"/>
    </location>
</feature>
<feature type="compositionally biased region" description="Gly residues" evidence="1">
    <location>
        <begin position="753"/>
        <end position="774"/>
    </location>
</feature>
<feature type="compositionally biased region" description="Basic and acidic residues" evidence="1">
    <location>
        <begin position="88"/>
        <end position="107"/>
    </location>
</feature>
<dbReference type="STRING" id="27349.A0A0L6UA60"/>
<reference evidence="2 3" key="1">
    <citation type="submission" date="2015-08" db="EMBL/GenBank/DDBJ databases">
        <title>Next Generation Sequencing and Analysis of the Genome of Puccinia sorghi L Schw, the Causal Agent of Maize Common Rust.</title>
        <authorList>
            <person name="Rochi L."/>
            <person name="Burguener G."/>
            <person name="Darino M."/>
            <person name="Turjanski A."/>
            <person name="Kreff E."/>
            <person name="Dieguez M.J."/>
            <person name="Sacco F."/>
        </authorList>
    </citation>
    <scope>NUCLEOTIDE SEQUENCE [LARGE SCALE GENOMIC DNA]</scope>
    <source>
        <strain evidence="2 3">RO10H11247</strain>
    </source>
</reference>
<dbReference type="Proteomes" id="UP000037035">
    <property type="component" value="Unassembled WGS sequence"/>
</dbReference>
<name>A0A0L6UA60_9BASI</name>
<feature type="compositionally biased region" description="Gly residues" evidence="1">
    <location>
        <begin position="857"/>
        <end position="871"/>
    </location>
</feature>
<feature type="compositionally biased region" description="Polar residues" evidence="1">
    <location>
        <begin position="679"/>
        <end position="692"/>
    </location>
</feature>
<comment type="caution">
    <text evidence="2">The sequence shown here is derived from an EMBL/GenBank/DDBJ whole genome shotgun (WGS) entry which is preliminary data.</text>
</comment>
<proteinExistence type="predicted"/>
<feature type="compositionally biased region" description="Low complexity" evidence="1">
    <location>
        <begin position="819"/>
        <end position="856"/>
    </location>
</feature>
<feature type="compositionally biased region" description="Polar residues" evidence="1">
    <location>
        <begin position="119"/>
        <end position="143"/>
    </location>
</feature>
<evidence type="ECO:0000313" key="2">
    <source>
        <dbReference type="EMBL" id="KNZ45423.1"/>
    </source>
</evidence>
<sequence length="911" mass="89398">MALYGAAGCRLRSAPDSPPMMPYGRRRTGVELAQVCGSLTHYRLDACCGPPALELTAAVASPRCMRFGGALFLLAFILPSFSNAVPNHDSRGTHFEKRQSPPPKDKNPPNSLKPAPTPSGGNHTLLGTTQGSDSRAGNNDTGSLGSGLPKSKAGNPFPTSGAGSIPPGSPPSALGVGNVTLAQPSSGNSTNFTGFGGAVHDSVGGAMNKTPNSSLQLLEQILNHTLATLPGLENLSDQVEKLMAGQLQDAIETAQNTSDSPGSRTDVRSGFQGSVNATTNNTVTVQAPVEMNGTDSQGKSCATYGYLTLSATTLTTLSGLFQSLVKLEKSVSQDGSHQSYSILQKARAQVSLTMFSVIKLTATPAVTNCHVPPSQTTFSTQIQANVSMCAEMLTKVERDLRTGRVSASRSAGLGIDASLGANSTLNSTVGSPVGQAAGKYPGPNSNTTGLAGPPRGGFSSPLVSSTGAPGNVSAVSAAGSIPSNNTTSTNLAGVGNGLNGSAANNGSPSALTDASFGGGANSSTSINIAQFAEVKASFAAVVEVTTGLVTSKPSEGKQGVHIGARMDAQINVNIKSRVSVRSTAIDSFLDRVNGGTAGRSHDALNNPQIQQKDGMGILQDLGGSVFGNMFSDFAGSMQASPGSSGGSPSGSNVNDQSGGNDPFGMGSTSRTGGFGSGSVNGSTTDSTSSFPNSAGSTLAGGSSTGANPAPNTEGASGGYPGGAGGGFGTGPPGGKNGTLTDADGSEPDSTEMGGSGPGLAGTPGGSSSGFGSGGSPSSNLGGTGSTSGLGGAPNGTSGSFDGSPSLGSSAGSTGGGSSPGSPGDGSSPGSPGSGSSPDSPDSGSSSGSPGSGSSPGSPGGGSSAANFGGGSSAAPNCECKPDASTHLRIRSLEAQLERVHRVMHKRGLTEL</sequence>
<feature type="compositionally biased region" description="Polar residues" evidence="1">
    <location>
        <begin position="253"/>
        <end position="263"/>
    </location>
</feature>
<feature type="region of interest" description="Disordered" evidence="1">
    <location>
        <begin position="253"/>
        <end position="275"/>
    </location>
</feature>
<organism evidence="2 3">
    <name type="scientific">Puccinia sorghi</name>
    <dbReference type="NCBI Taxonomy" id="27349"/>
    <lineage>
        <taxon>Eukaryota</taxon>
        <taxon>Fungi</taxon>
        <taxon>Dikarya</taxon>
        <taxon>Basidiomycota</taxon>
        <taxon>Pucciniomycotina</taxon>
        <taxon>Pucciniomycetes</taxon>
        <taxon>Pucciniales</taxon>
        <taxon>Pucciniaceae</taxon>
        <taxon>Puccinia</taxon>
    </lineage>
</organism>
<gene>
    <name evidence="2" type="ORF">VP01_812g1</name>
</gene>
<feature type="compositionally biased region" description="Gly residues" evidence="1">
    <location>
        <begin position="715"/>
        <end position="736"/>
    </location>
</feature>
<evidence type="ECO:0000256" key="1">
    <source>
        <dbReference type="SAM" id="MobiDB-lite"/>
    </source>
</evidence>
<feature type="compositionally biased region" description="Low complexity" evidence="1">
    <location>
        <begin position="160"/>
        <end position="175"/>
    </location>
</feature>
<dbReference type="OrthoDB" id="2507266at2759"/>
<accession>A0A0L6UA60</accession>